<dbReference type="AlphaFoldDB" id="A0A078FYF2"/>
<protein>
    <submittedName>
        <fullName evidence="1">(rape) hypothetical protein</fullName>
    </submittedName>
    <submittedName>
        <fullName evidence="2">BnaA10g10120D protein</fullName>
    </submittedName>
</protein>
<proteinExistence type="predicted"/>
<reference evidence="2 3" key="1">
    <citation type="journal article" date="2014" name="Science">
        <title>Plant genetics. Early allopolyploid evolution in the post-Neolithic Brassica napus oilseed genome.</title>
        <authorList>
            <person name="Chalhoub B."/>
            <person name="Denoeud F."/>
            <person name="Liu S."/>
            <person name="Parkin I.A."/>
            <person name="Tang H."/>
            <person name="Wang X."/>
            <person name="Chiquet J."/>
            <person name="Belcram H."/>
            <person name="Tong C."/>
            <person name="Samans B."/>
            <person name="Correa M."/>
            <person name="Da Silva C."/>
            <person name="Just J."/>
            <person name="Falentin C."/>
            <person name="Koh C.S."/>
            <person name="Le Clainche I."/>
            <person name="Bernard M."/>
            <person name="Bento P."/>
            <person name="Noel B."/>
            <person name="Labadie K."/>
            <person name="Alberti A."/>
            <person name="Charles M."/>
            <person name="Arnaud D."/>
            <person name="Guo H."/>
            <person name="Daviaud C."/>
            <person name="Alamery S."/>
            <person name="Jabbari K."/>
            <person name="Zhao M."/>
            <person name="Edger P.P."/>
            <person name="Chelaifa H."/>
            <person name="Tack D."/>
            <person name="Lassalle G."/>
            <person name="Mestiri I."/>
            <person name="Schnel N."/>
            <person name="Le Paslier M.C."/>
            <person name="Fan G."/>
            <person name="Renault V."/>
            <person name="Bayer P.E."/>
            <person name="Golicz A.A."/>
            <person name="Manoli S."/>
            <person name="Lee T.H."/>
            <person name="Thi V.H."/>
            <person name="Chalabi S."/>
            <person name="Hu Q."/>
            <person name="Fan C."/>
            <person name="Tollenaere R."/>
            <person name="Lu Y."/>
            <person name="Battail C."/>
            <person name="Shen J."/>
            <person name="Sidebottom C.H."/>
            <person name="Wang X."/>
            <person name="Canaguier A."/>
            <person name="Chauveau A."/>
            <person name="Berard A."/>
            <person name="Deniot G."/>
            <person name="Guan M."/>
            <person name="Liu Z."/>
            <person name="Sun F."/>
            <person name="Lim Y.P."/>
            <person name="Lyons E."/>
            <person name="Town C.D."/>
            <person name="Bancroft I."/>
            <person name="Wang X."/>
            <person name="Meng J."/>
            <person name="Ma J."/>
            <person name="Pires J.C."/>
            <person name="King G.J."/>
            <person name="Brunel D."/>
            <person name="Delourme R."/>
            <person name="Renard M."/>
            <person name="Aury J.M."/>
            <person name="Adams K.L."/>
            <person name="Batley J."/>
            <person name="Snowdon R.J."/>
            <person name="Tost J."/>
            <person name="Edwards D."/>
            <person name="Zhou Y."/>
            <person name="Hua W."/>
            <person name="Sharpe A.G."/>
            <person name="Paterson A.H."/>
            <person name="Guan C."/>
            <person name="Wincker P."/>
        </authorList>
    </citation>
    <scope>NUCLEOTIDE SEQUENCE [LARGE SCALE GENOMIC DNA]</scope>
    <source>
        <strain evidence="3">cv. Darmor-bzh</strain>
    </source>
</reference>
<organism evidence="2 3">
    <name type="scientific">Brassica napus</name>
    <name type="common">Rape</name>
    <dbReference type="NCBI Taxonomy" id="3708"/>
    <lineage>
        <taxon>Eukaryota</taxon>
        <taxon>Viridiplantae</taxon>
        <taxon>Streptophyta</taxon>
        <taxon>Embryophyta</taxon>
        <taxon>Tracheophyta</taxon>
        <taxon>Spermatophyta</taxon>
        <taxon>Magnoliopsida</taxon>
        <taxon>eudicotyledons</taxon>
        <taxon>Gunneridae</taxon>
        <taxon>Pentapetalae</taxon>
        <taxon>rosids</taxon>
        <taxon>malvids</taxon>
        <taxon>Brassicales</taxon>
        <taxon>Brassicaceae</taxon>
        <taxon>Brassiceae</taxon>
        <taxon>Brassica</taxon>
    </lineage>
</organism>
<evidence type="ECO:0000313" key="1">
    <source>
        <dbReference type="EMBL" id="CAF2328899.1"/>
    </source>
</evidence>
<reference evidence="1" key="3">
    <citation type="submission" date="2021-01" db="EMBL/GenBank/DDBJ databases">
        <authorList>
            <consortium name="Genoscope - CEA"/>
            <person name="William W."/>
        </authorList>
    </citation>
    <scope>NUCLEOTIDE SEQUENCE</scope>
</reference>
<reference evidence="2" key="2">
    <citation type="submission" date="2014-06" db="EMBL/GenBank/DDBJ databases">
        <authorList>
            <person name="Genoscope - CEA"/>
        </authorList>
    </citation>
    <scope>NUCLEOTIDE SEQUENCE</scope>
</reference>
<name>A0A078FYF2_BRANA</name>
<sequence length="162" mass="17827">MGGRPGPSRNWIADQKSKQRSLHHAWVKPLQSEKLSSTLLLKTTLQSVSDRIPKCLSKQSPLAGIRRNSTEFSPTSTRFLSLHLLPLIVMGLQKPVSHPVLLWAKLILISQNCLCSPTTHAGSFRCRHHRADSLTRVGSIGSNLAVLLSSKSGRFSDSLKAQ</sequence>
<evidence type="ECO:0000313" key="2">
    <source>
        <dbReference type="EMBL" id="CDY17378.1"/>
    </source>
</evidence>
<dbReference type="PANTHER" id="PTHR33132">
    <property type="entry name" value="OSJNBB0118P14.9 PROTEIN"/>
    <property type="match status" value="1"/>
</dbReference>
<dbReference type="Gramene" id="CDY17378">
    <property type="protein sequence ID" value="CDY17378"/>
    <property type="gene ID" value="GSBRNA2T00095488001"/>
</dbReference>
<dbReference type="EMBL" id="HG994364">
    <property type="protein sequence ID" value="CAF2328899.1"/>
    <property type="molecule type" value="Genomic_DNA"/>
</dbReference>
<dbReference type="PANTHER" id="PTHR33132:SF132">
    <property type="entry name" value="SERINE-RICH PROTEIN"/>
    <property type="match status" value="1"/>
</dbReference>
<dbReference type="Proteomes" id="UP001295469">
    <property type="component" value="Chromosome A10"/>
</dbReference>
<dbReference type="EMBL" id="LK032072">
    <property type="protein sequence ID" value="CDY17378.1"/>
    <property type="molecule type" value="Genomic_DNA"/>
</dbReference>
<evidence type="ECO:0000313" key="3">
    <source>
        <dbReference type="Proteomes" id="UP000028999"/>
    </source>
</evidence>
<dbReference type="Proteomes" id="UP000028999">
    <property type="component" value="Unassembled WGS sequence"/>
</dbReference>
<keyword evidence="3" id="KW-1185">Reference proteome</keyword>
<gene>
    <name evidence="2" type="primary">BnaA10g10120D</name>
    <name evidence="1" type="ORF">DARMORV10_A10P13210.1</name>
    <name evidence="2" type="ORF">GSBRNA2T00095488001</name>
</gene>
<accession>A0A078FYF2</accession>
<dbReference type="PaxDb" id="3708-A0A078FYF2"/>